<evidence type="ECO:0000256" key="2">
    <source>
        <dbReference type="RuleBase" id="RU000461"/>
    </source>
</evidence>
<name>A0A1H2ZN11_9FLAO</name>
<dbReference type="OrthoDB" id="9801155at2"/>
<dbReference type="InterPro" id="IPR001128">
    <property type="entry name" value="Cyt_P450"/>
</dbReference>
<dbReference type="SUPFAM" id="SSF48264">
    <property type="entry name" value="Cytochrome P450"/>
    <property type="match status" value="1"/>
</dbReference>
<evidence type="ECO:0000256" key="1">
    <source>
        <dbReference type="ARBA" id="ARBA00010617"/>
    </source>
</evidence>
<gene>
    <name evidence="3" type="ORF">SAMN05444411_103309</name>
</gene>
<dbReference type="AlphaFoldDB" id="A0A1H2ZN11"/>
<evidence type="ECO:0000313" key="4">
    <source>
        <dbReference type="Proteomes" id="UP000199595"/>
    </source>
</evidence>
<dbReference type="PROSITE" id="PS00086">
    <property type="entry name" value="CYTOCHROME_P450"/>
    <property type="match status" value="1"/>
</dbReference>
<dbReference type="InterPro" id="IPR002397">
    <property type="entry name" value="Cyt_P450_B"/>
</dbReference>
<dbReference type="Pfam" id="PF00067">
    <property type="entry name" value="p450"/>
    <property type="match status" value="1"/>
</dbReference>
<evidence type="ECO:0000313" key="3">
    <source>
        <dbReference type="EMBL" id="SDX18797.1"/>
    </source>
</evidence>
<dbReference type="RefSeq" id="WP_090122668.1">
    <property type="nucleotide sequence ID" value="NZ_FNNJ01000003.1"/>
</dbReference>
<dbReference type="EMBL" id="FNNJ01000003">
    <property type="protein sequence ID" value="SDX18797.1"/>
    <property type="molecule type" value="Genomic_DNA"/>
</dbReference>
<keyword evidence="2" id="KW-0408">Iron</keyword>
<dbReference type="GO" id="GO:0005506">
    <property type="term" value="F:iron ion binding"/>
    <property type="evidence" value="ECO:0007669"/>
    <property type="project" value="InterPro"/>
</dbReference>
<dbReference type="PRINTS" id="PR00359">
    <property type="entry name" value="BP450"/>
</dbReference>
<dbReference type="GO" id="GO:0004497">
    <property type="term" value="F:monooxygenase activity"/>
    <property type="evidence" value="ECO:0007669"/>
    <property type="project" value="UniProtKB-KW"/>
</dbReference>
<protein>
    <submittedName>
        <fullName evidence="3">Cytochrome P450</fullName>
    </submittedName>
</protein>
<dbReference type="InterPro" id="IPR036396">
    <property type="entry name" value="Cyt_P450_sf"/>
</dbReference>
<dbReference type="GO" id="GO:0020037">
    <property type="term" value="F:heme binding"/>
    <property type="evidence" value="ECO:0007669"/>
    <property type="project" value="InterPro"/>
</dbReference>
<keyword evidence="2" id="KW-0560">Oxidoreductase</keyword>
<keyword evidence="2" id="KW-0503">Monooxygenase</keyword>
<dbReference type="PANTHER" id="PTHR46696:SF6">
    <property type="entry name" value="P450, PUTATIVE (EUROFUNG)-RELATED"/>
    <property type="match status" value="1"/>
</dbReference>
<organism evidence="3 4">
    <name type="scientific">Lutibacter oricola</name>
    <dbReference type="NCBI Taxonomy" id="762486"/>
    <lineage>
        <taxon>Bacteria</taxon>
        <taxon>Pseudomonadati</taxon>
        <taxon>Bacteroidota</taxon>
        <taxon>Flavobacteriia</taxon>
        <taxon>Flavobacteriales</taxon>
        <taxon>Flavobacteriaceae</taxon>
        <taxon>Lutibacter</taxon>
    </lineage>
</organism>
<keyword evidence="2" id="KW-0479">Metal-binding</keyword>
<keyword evidence="2" id="KW-0349">Heme</keyword>
<dbReference type="Gene3D" id="1.10.630.10">
    <property type="entry name" value="Cytochrome P450"/>
    <property type="match status" value="1"/>
</dbReference>
<sequence length="383" mass="43228">MAKCTFSDPFEKARKEVGIGEMDDQNDPVKMVLGHKDVRRCAHNHKTFQSGAEPGRIVVPSEVNIRDIRQIPFEVDPPQHGSYRAVVEDWFKRPLEEEYTAQLEKQIGVLIDEALTKDSVEVINEFSLVLQSRALTLLFNVPFSESETWISWGTHVFRSEETALDAGKAQVLYDYIDKKLEESKQNPGDDFYSKLLAAEVDGKKLTDEEIKGVVVLTFSGGRDTVINAVTNSLAYFAENPASLERIKNEPEILNFAIEELVRYFSPLTHMGRVATEDTQVCEHAIQADTRISLNWASANRDATVFEKANEVVIDRKINPHVAFGFGTHNCLGATHARQILKVLIKTLIKKVDSIEILEADENIETLGEFKRKVGFNSIQMKFN</sequence>
<dbReference type="InterPro" id="IPR017972">
    <property type="entry name" value="Cyt_P450_CS"/>
</dbReference>
<reference evidence="3 4" key="1">
    <citation type="submission" date="2016-10" db="EMBL/GenBank/DDBJ databases">
        <authorList>
            <person name="de Groot N.N."/>
        </authorList>
    </citation>
    <scope>NUCLEOTIDE SEQUENCE [LARGE SCALE GENOMIC DNA]</scope>
    <source>
        <strain evidence="3 4">DSM 24956</strain>
    </source>
</reference>
<proteinExistence type="inferred from homology"/>
<keyword evidence="4" id="KW-1185">Reference proteome</keyword>
<dbReference type="STRING" id="762486.SAMN05444411_103309"/>
<accession>A0A1H2ZN11</accession>
<dbReference type="Proteomes" id="UP000199595">
    <property type="component" value="Unassembled WGS sequence"/>
</dbReference>
<dbReference type="GO" id="GO:0016705">
    <property type="term" value="F:oxidoreductase activity, acting on paired donors, with incorporation or reduction of molecular oxygen"/>
    <property type="evidence" value="ECO:0007669"/>
    <property type="project" value="InterPro"/>
</dbReference>
<dbReference type="PANTHER" id="PTHR46696">
    <property type="entry name" value="P450, PUTATIVE (EUROFUNG)-RELATED"/>
    <property type="match status" value="1"/>
</dbReference>
<comment type="similarity">
    <text evidence="1 2">Belongs to the cytochrome P450 family.</text>
</comment>